<dbReference type="PANTHER" id="PTHR34535">
    <property type="entry name" value="HYDROGENASE MATURATION FACTOR HYPA"/>
    <property type="match status" value="1"/>
</dbReference>
<protein>
    <recommendedName>
        <fullName evidence="4">Hydrogenase maturation factor HypA</fullName>
    </recommendedName>
</protein>
<dbReference type="RefSeq" id="WP_048184851.1">
    <property type="nucleotide sequence ID" value="NZ_JXOJ01000005.1"/>
</dbReference>
<feature type="binding site" evidence="4">
    <location>
        <position position="2"/>
    </location>
    <ligand>
        <name>Ni(2+)</name>
        <dbReference type="ChEBI" id="CHEBI:49786"/>
    </ligand>
</feature>
<reference evidence="5 6" key="1">
    <citation type="journal article" date="2015" name="Int. J. Syst. Evol. Microbiol.">
        <title>Methanoculleus sediminis sp. nov., a methanogen from sediments near a submarine mud volcano.</title>
        <authorList>
            <person name="Chen S.C."/>
            <person name="Chen M.F."/>
            <person name="Lai M.C."/>
            <person name="Weng C.Y."/>
            <person name="Wu S.Y."/>
            <person name="Lin S."/>
            <person name="Yang T.F."/>
            <person name="Chen P.C."/>
        </authorList>
    </citation>
    <scope>NUCLEOTIDE SEQUENCE [LARGE SCALE GENOMIC DNA]</scope>
    <source>
        <strain evidence="5 6">S3Fa</strain>
    </source>
</reference>
<dbReference type="Gene3D" id="3.30.2320.80">
    <property type="match status" value="1"/>
</dbReference>
<comment type="caution">
    <text evidence="5">The sequence shown here is derived from an EMBL/GenBank/DDBJ whole genome shotgun (WGS) entry which is preliminary data.</text>
</comment>
<sequence>MHEYSIAYDIYTTARRAAIENDAKEVKCVSVDVGKLAMVNPEQVEFLFNVIIEDDPLFSGAQLSCRKVEARTRCSCGYEGDERFVCPRCGKLPEIVAGMEIVVTNIEIEVDEE</sequence>
<name>A0A0H1R4F2_9EURY</name>
<evidence type="ECO:0000256" key="3">
    <source>
        <dbReference type="ARBA" id="ARBA00022833"/>
    </source>
</evidence>
<accession>A0A0H1R4F2</accession>
<dbReference type="PANTHER" id="PTHR34535:SF3">
    <property type="entry name" value="HYDROGENASE MATURATION FACTOR HYPA"/>
    <property type="match status" value="1"/>
</dbReference>
<dbReference type="STRING" id="1550566.SZ63_09880"/>
<dbReference type="GO" id="GO:0008270">
    <property type="term" value="F:zinc ion binding"/>
    <property type="evidence" value="ECO:0007669"/>
    <property type="project" value="UniProtKB-UniRule"/>
</dbReference>
<keyword evidence="2 4" id="KW-0479">Metal-binding</keyword>
<comment type="similarity">
    <text evidence="4">Belongs to the HypA/HybF family.</text>
</comment>
<evidence type="ECO:0000256" key="4">
    <source>
        <dbReference type="HAMAP-Rule" id="MF_00213"/>
    </source>
</evidence>
<feature type="binding site" evidence="4">
    <location>
        <position position="74"/>
    </location>
    <ligand>
        <name>Zn(2+)</name>
        <dbReference type="ChEBI" id="CHEBI:29105"/>
    </ligand>
</feature>
<keyword evidence="3 4" id="KW-0862">Zinc</keyword>
<dbReference type="PIRSF" id="PIRSF004761">
    <property type="entry name" value="Hydrgn_mat_HypA"/>
    <property type="match status" value="1"/>
</dbReference>
<feature type="binding site" evidence="4">
    <location>
        <position position="76"/>
    </location>
    <ligand>
        <name>Zn(2+)</name>
        <dbReference type="ChEBI" id="CHEBI:29105"/>
    </ligand>
</feature>
<proteinExistence type="inferred from homology"/>
<dbReference type="HAMAP" id="MF_00213">
    <property type="entry name" value="HypA_HybF"/>
    <property type="match status" value="1"/>
</dbReference>
<feature type="binding site" evidence="4">
    <location>
        <position position="89"/>
    </location>
    <ligand>
        <name>Zn(2+)</name>
        <dbReference type="ChEBI" id="CHEBI:29105"/>
    </ligand>
</feature>
<dbReference type="Pfam" id="PF01155">
    <property type="entry name" value="HypA"/>
    <property type="match status" value="1"/>
</dbReference>
<organism evidence="5 6">
    <name type="scientific">Methanoculleus sediminis</name>
    <dbReference type="NCBI Taxonomy" id="1550566"/>
    <lineage>
        <taxon>Archaea</taxon>
        <taxon>Methanobacteriati</taxon>
        <taxon>Methanobacteriota</taxon>
        <taxon>Stenosarchaea group</taxon>
        <taxon>Methanomicrobia</taxon>
        <taxon>Methanomicrobiales</taxon>
        <taxon>Methanomicrobiaceae</taxon>
        <taxon>Methanoculleus</taxon>
    </lineage>
</organism>
<dbReference type="AlphaFoldDB" id="A0A0H1R4F2"/>
<dbReference type="GO" id="GO:0016151">
    <property type="term" value="F:nickel cation binding"/>
    <property type="evidence" value="ECO:0007669"/>
    <property type="project" value="UniProtKB-UniRule"/>
</dbReference>
<keyword evidence="6" id="KW-1185">Reference proteome</keyword>
<dbReference type="InterPro" id="IPR000688">
    <property type="entry name" value="HypA/HybF"/>
</dbReference>
<feature type="binding site" evidence="4">
    <location>
        <position position="86"/>
    </location>
    <ligand>
        <name>Zn(2+)</name>
        <dbReference type="ChEBI" id="CHEBI:29105"/>
    </ligand>
</feature>
<comment type="function">
    <text evidence="4">Involved in the maturation of [NiFe] hydrogenases. Required for nickel insertion into the metal center of the hydrogenase.</text>
</comment>
<evidence type="ECO:0000256" key="2">
    <source>
        <dbReference type="ARBA" id="ARBA00022723"/>
    </source>
</evidence>
<dbReference type="Proteomes" id="UP000035301">
    <property type="component" value="Unassembled WGS sequence"/>
</dbReference>
<keyword evidence="1 4" id="KW-0533">Nickel</keyword>
<dbReference type="EMBL" id="JXOJ01000005">
    <property type="protein sequence ID" value="KLK87602.1"/>
    <property type="molecule type" value="Genomic_DNA"/>
</dbReference>
<evidence type="ECO:0000313" key="6">
    <source>
        <dbReference type="Proteomes" id="UP000035301"/>
    </source>
</evidence>
<gene>
    <name evidence="4" type="primary">hypA</name>
    <name evidence="5" type="ORF">SZ63_09880</name>
</gene>
<evidence type="ECO:0000256" key="1">
    <source>
        <dbReference type="ARBA" id="ARBA00022596"/>
    </source>
</evidence>
<dbReference type="OrthoDB" id="36835at2157"/>
<evidence type="ECO:0000313" key="5">
    <source>
        <dbReference type="EMBL" id="KLK87602.1"/>
    </source>
</evidence>
<dbReference type="PATRIC" id="fig|1550566.3.peg.2151"/>
<dbReference type="GO" id="GO:0051604">
    <property type="term" value="P:protein maturation"/>
    <property type="evidence" value="ECO:0007669"/>
    <property type="project" value="InterPro"/>
</dbReference>